<dbReference type="OMA" id="SASEQHC"/>
<proteinExistence type="predicted"/>
<evidence type="ECO:0000313" key="3">
    <source>
        <dbReference type="Proteomes" id="UP000026915"/>
    </source>
</evidence>
<feature type="region of interest" description="Disordered" evidence="1">
    <location>
        <begin position="132"/>
        <end position="151"/>
    </location>
</feature>
<reference evidence="2 3" key="1">
    <citation type="journal article" date="2013" name="Genome Biol.">
        <title>The genome sequence of the most widely cultivated cacao type and its use to identify candidate genes regulating pod color.</title>
        <authorList>
            <person name="Motamayor J.C."/>
            <person name="Mockaitis K."/>
            <person name="Schmutz J."/>
            <person name="Haiminen N."/>
            <person name="Iii D.L."/>
            <person name="Cornejo O."/>
            <person name="Findley S.D."/>
            <person name="Zheng P."/>
            <person name="Utro F."/>
            <person name="Royaert S."/>
            <person name="Saski C."/>
            <person name="Jenkins J."/>
            <person name="Podicheti R."/>
            <person name="Zhao M."/>
            <person name="Scheffler B.E."/>
            <person name="Stack J.C."/>
            <person name="Feltus F.A."/>
            <person name="Mustiga G.M."/>
            <person name="Amores F."/>
            <person name="Phillips W."/>
            <person name="Marelli J.P."/>
            <person name="May G.D."/>
            <person name="Shapiro H."/>
            <person name="Ma J."/>
            <person name="Bustamante C.D."/>
            <person name="Schnell R.J."/>
            <person name="Main D."/>
            <person name="Gilbert D."/>
            <person name="Parida L."/>
            <person name="Kuhn D.N."/>
        </authorList>
    </citation>
    <scope>NUCLEOTIDE SEQUENCE [LARGE SCALE GENOMIC DNA]</scope>
    <source>
        <strain evidence="3">cv. Matina 1-6</strain>
    </source>
</reference>
<name>A0A061DJF1_THECC</name>
<dbReference type="Gramene" id="EOX92799">
    <property type="protein sequence ID" value="EOX92799"/>
    <property type="gene ID" value="TCM_001673"/>
</dbReference>
<evidence type="ECO:0000313" key="2">
    <source>
        <dbReference type="EMBL" id="EOX92799.1"/>
    </source>
</evidence>
<dbReference type="InParanoid" id="A0A061DJF1"/>
<evidence type="ECO:0000256" key="1">
    <source>
        <dbReference type="SAM" id="MobiDB-lite"/>
    </source>
</evidence>
<dbReference type="Proteomes" id="UP000026915">
    <property type="component" value="Chromosome 1"/>
</dbReference>
<accession>A0A061DJF1</accession>
<dbReference type="HOGENOM" id="CLU_1328428_0_0_1"/>
<dbReference type="AlphaFoldDB" id="A0A061DJF1"/>
<organism evidence="2 3">
    <name type="scientific">Theobroma cacao</name>
    <name type="common">Cacao</name>
    <name type="synonym">Cocoa</name>
    <dbReference type="NCBI Taxonomy" id="3641"/>
    <lineage>
        <taxon>Eukaryota</taxon>
        <taxon>Viridiplantae</taxon>
        <taxon>Streptophyta</taxon>
        <taxon>Embryophyta</taxon>
        <taxon>Tracheophyta</taxon>
        <taxon>Spermatophyta</taxon>
        <taxon>Magnoliopsida</taxon>
        <taxon>eudicotyledons</taxon>
        <taxon>Gunneridae</taxon>
        <taxon>Pentapetalae</taxon>
        <taxon>rosids</taxon>
        <taxon>malvids</taxon>
        <taxon>Malvales</taxon>
        <taxon>Malvaceae</taxon>
        <taxon>Byttnerioideae</taxon>
        <taxon>Theobroma</taxon>
    </lineage>
</organism>
<gene>
    <name evidence="2" type="ORF">TCM_001673</name>
</gene>
<protein>
    <submittedName>
        <fullName evidence="2">Uncharacterized protein</fullName>
    </submittedName>
</protein>
<dbReference type="EMBL" id="CM001879">
    <property type="protein sequence ID" value="EOX92799.1"/>
    <property type="molecule type" value="Genomic_DNA"/>
</dbReference>
<keyword evidence="3" id="KW-1185">Reference proteome</keyword>
<dbReference type="PANTHER" id="PTHR34666:SF1">
    <property type="entry name" value="OS02G0554800 PROTEIN"/>
    <property type="match status" value="1"/>
</dbReference>
<dbReference type="PANTHER" id="PTHR34666">
    <property type="entry name" value="EXPRESSED PROTEIN"/>
    <property type="match status" value="1"/>
</dbReference>
<sequence>METQLYLPFSPQQKSMLFAFLSKKKVLLFNFLPLAMVSSEDFTFPKITNPMPLLTISPSLWRVSSLVYPECGDDGEDDGERQVPSFQSKSFSHLGSEANKISAGYDPEKMDMLWEDFNEELKRVSSLRSSRKEGGIISSRGGTKSKAEPASREPAAVELYYAQALKMSQTGIGTGMIYHKRQSNSTLAVMKTLKKFLFLRNLFSVKN</sequence>